<dbReference type="InterPro" id="IPR025716">
    <property type="entry name" value="Post-transcriptional_regulator"/>
</dbReference>
<organism evidence="1 2">
    <name type="scientific">Cytobacillus depressus</name>
    <dbReference type="NCBI Taxonomy" id="1602942"/>
    <lineage>
        <taxon>Bacteria</taxon>
        <taxon>Bacillati</taxon>
        <taxon>Bacillota</taxon>
        <taxon>Bacilli</taxon>
        <taxon>Bacillales</taxon>
        <taxon>Bacillaceae</taxon>
        <taxon>Cytobacillus</taxon>
    </lineage>
</organism>
<comment type="caution">
    <text evidence="1">The sequence shown here is derived from an EMBL/GenBank/DDBJ whole genome shotgun (WGS) entry which is preliminary data.</text>
</comment>
<accession>A0A6L3VGR1</accession>
<reference evidence="1 2" key="1">
    <citation type="journal article" date="2016" name="Antonie Van Leeuwenhoek">
        <title>Bacillus depressus sp. nov., isolated from soil of a sunflower field.</title>
        <authorList>
            <person name="Wei X."/>
            <person name="Xin D."/>
            <person name="Xin Y."/>
            <person name="Zhang H."/>
            <person name="Wang T."/>
            <person name="Zhang J."/>
        </authorList>
    </citation>
    <scope>NUCLEOTIDE SEQUENCE [LARGE SCALE GENOMIC DNA]</scope>
    <source>
        <strain evidence="1 2">BZ1</strain>
    </source>
</reference>
<dbReference type="RefSeq" id="WP_151533424.1">
    <property type="nucleotide sequence ID" value="NZ_WBOS01000001.1"/>
</dbReference>
<protein>
    <submittedName>
        <fullName evidence="1">Post-transcriptional regulator</fullName>
    </submittedName>
</protein>
<dbReference type="OrthoDB" id="2990595at2"/>
<evidence type="ECO:0000313" key="2">
    <source>
        <dbReference type="Proteomes" id="UP000481030"/>
    </source>
</evidence>
<keyword evidence="2" id="KW-1185">Reference proteome</keyword>
<evidence type="ECO:0000313" key="1">
    <source>
        <dbReference type="EMBL" id="KAB2338684.1"/>
    </source>
</evidence>
<dbReference type="Proteomes" id="UP000481030">
    <property type="component" value="Unassembled WGS sequence"/>
</dbReference>
<sequence>METSHTYDQFRNDLKPALQSKQEEFSLLGYGQVSEQELWNFLKRKKWKKTEGNKSMAELMQDILSVKVGEYFNYATVEAFKEAEFAFEDKEELRKLFE</sequence>
<name>A0A6L3VGR1_9BACI</name>
<dbReference type="EMBL" id="WBOS01000001">
    <property type="protein sequence ID" value="KAB2338684.1"/>
    <property type="molecule type" value="Genomic_DNA"/>
</dbReference>
<gene>
    <name evidence="1" type="ORF">F7731_03800</name>
</gene>
<dbReference type="AlphaFoldDB" id="A0A6L3VGR1"/>
<dbReference type="Pfam" id="PF13797">
    <property type="entry name" value="Post_transc_reg"/>
    <property type="match status" value="1"/>
</dbReference>
<proteinExistence type="predicted"/>